<evidence type="ECO:0000256" key="4">
    <source>
        <dbReference type="ARBA" id="ARBA00022723"/>
    </source>
</evidence>
<dbReference type="GO" id="GO:0061711">
    <property type="term" value="F:tRNA N(6)-L-threonylcarbamoyladenine synthase activity"/>
    <property type="evidence" value="ECO:0007669"/>
    <property type="project" value="UniProtKB-EC"/>
</dbReference>
<dbReference type="Gene3D" id="3.30.420.40">
    <property type="match status" value="2"/>
</dbReference>
<dbReference type="NCBIfam" id="TIGR03723">
    <property type="entry name" value="T6A_TsaD_YgjD"/>
    <property type="match status" value="1"/>
</dbReference>
<keyword evidence="2 8" id="KW-0808">Transferase</keyword>
<evidence type="ECO:0000313" key="10">
    <source>
        <dbReference type="EMBL" id="PIP19799.1"/>
    </source>
</evidence>
<organism evidence="10 11">
    <name type="scientific">Candidatus Sherwoodlollariibacterium unditelluris</name>
    <dbReference type="NCBI Taxonomy" id="1974757"/>
    <lineage>
        <taxon>Bacteria</taxon>
        <taxon>Pseudomonadati</taxon>
        <taxon>Candidatus Omnitrophota</taxon>
        <taxon>Candidatus Sherwoodlollariibacterium</taxon>
    </lineage>
</organism>
<feature type="binding site" evidence="8">
    <location>
        <begin position="134"/>
        <end position="138"/>
    </location>
    <ligand>
        <name>substrate</name>
    </ligand>
</feature>
<dbReference type="InterPro" id="IPR043129">
    <property type="entry name" value="ATPase_NBD"/>
</dbReference>
<comment type="cofactor">
    <cofactor evidence="8">
        <name>Fe(2+)</name>
        <dbReference type="ChEBI" id="CHEBI:29033"/>
    </cofactor>
    <text evidence="8">Binds 1 Fe(2+) ion per subunit.</text>
</comment>
<dbReference type="GO" id="GO:0005737">
    <property type="term" value="C:cytoplasm"/>
    <property type="evidence" value="ECO:0007669"/>
    <property type="project" value="UniProtKB-SubCell"/>
</dbReference>
<dbReference type="CDD" id="cd24133">
    <property type="entry name" value="ASKHA_NBD_TsaD_bac"/>
    <property type="match status" value="1"/>
</dbReference>
<dbReference type="AlphaFoldDB" id="A0A2G9YKN6"/>
<dbReference type="InterPro" id="IPR017860">
    <property type="entry name" value="Peptidase_M22_CS"/>
</dbReference>
<dbReference type="NCBIfam" id="TIGR00329">
    <property type="entry name" value="gcp_kae1"/>
    <property type="match status" value="1"/>
</dbReference>
<evidence type="ECO:0000256" key="1">
    <source>
        <dbReference type="ARBA" id="ARBA00022490"/>
    </source>
</evidence>
<dbReference type="PROSITE" id="PS01016">
    <property type="entry name" value="GLYCOPROTEASE"/>
    <property type="match status" value="1"/>
</dbReference>
<evidence type="ECO:0000256" key="7">
    <source>
        <dbReference type="ARBA" id="ARBA00048117"/>
    </source>
</evidence>
<dbReference type="SUPFAM" id="SSF53067">
    <property type="entry name" value="Actin-like ATPase domain"/>
    <property type="match status" value="2"/>
</dbReference>
<dbReference type="Proteomes" id="UP000231292">
    <property type="component" value="Unassembled WGS sequence"/>
</dbReference>
<dbReference type="Pfam" id="PF00814">
    <property type="entry name" value="TsaD"/>
    <property type="match status" value="1"/>
</dbReference>
<comment type="similarity">
    <text evidence="8">Belongs to the KAE1 / TsaD family.</text>
</comment>
<dbReference type="FunFam" id="3.30.420.40:FF:000040">
    <property type="entry name" value="tRNA N6-adenosine threonylcarbamoyltransferase"/>
    <property type="match status" value="1"/>
</dbReference>
<comment type="catalytic activity">
    <reaction evidence="7 8">
        <text>L-threonylcarbamoyladenylate + adenosine(37) in tRNA = N(6)-L-threonylcarbamoyladenosine(37) in tRNA + AMP + H(+)</text>
        <dbReference type="Rhea" id="RHEA:37059"/>
        <dbReference type="Rhea" id="RHEA-COMP:10162"/>
        <dbReference type="Rhea" id="RHEA-COMP:10163"/>
        <dbReference type="ChEBI" id="CHEBI:15378"/>
        <dbReference type="ChEBI" id="CHEBI:73682"/>
        <dbReference type="ChEBI" id="CHEBI:74411"/>
        <dbReference type="ChEBI" id="CHEBI:74418"/>
        <dbReference type="ChEBI" id="CHEBI:456215"/>
        <dbReference type="EC" id="2.3.1.234"/>
    </reaction>
</comment>
<sequence>MYVLGIETSCDETSAAVVKDGRKLLSNEVASSLKFHKKYGGIIPEIASRLQLETITEVTESAIREARIKLKDIDLISVTSGPGLLGSLLVGVSFAKSLSVSLNVPLIGVNHVHSHFYANLLGKEKIGLPFAALVVSGGHTNLFYVRDFDKIELLGATQDDACGEAFDKVAKILKLGYPGGPLIEKLAKAGDAKKIRFNCSGTKQALDFSFSGIKTAVLYYVKKSGLGQKRKACGVQHVACSKQMIADIAASFQSAVIDVLVKKALLACKLKRTKSLVIGGGVVANNCLRKRFRQAAKDHSLKCYFPPKSICMDNAAMVAGLGYQLFKKGHRSGLTLSADSSEAMTYGACLTPAGRQSGQVGISYVLIEDIL</sequence>
<dbReference type="FunFam" id="3.30.420.40:FF:000012">
    <property type="entry name" value="tRNA N6-adenosine threonylcarbamoyltransferase"/>
    <property type="match status" value="1"/>
</dbReference>
<comment type="function">
    <text evidence="8">Required for the formation of a threonylcarbamoyl group on adenosine at position 37 (t(6)A37) in tRNAs that read codons beginning with adenine. Is involved in the transfer of the threonylcarbamoyl moiety of threonylcarbamoyl-AMP (TC-AMP) to the N6 group of A37, together with TsaE and TsaB. TsaD likely plays a direct catalytic role in this reaction.</text>
</comment>
<feature type="binding site" evidence="8">
    <location>
        <position position="285"/>
    </location>
    <ligand>
        <name>substrate</name>
    </ligand>
</feature>
<name>A0A2G9YKN6_9BACT</name>
<dbReference type="GO" id="GO:0002949">
    <property type="term" value="P:tRNA threonylcarbamoyladenosine modification"/>
    <property type="evidence" value="ECO:0007669"/>
    <property type="project" value="UniProtKB-UniRule"/>
</dbReference>
<feature type="binding site" evidence="8">
    <location>
        <position position="184"/>
    </location>
    <ligand>
        <name>substrate</name>
    </ligand>
</feature>
<protein>
    <recommendedName>
        <fullName evidence="8">tRNA N6-adenosine threonylcarbamoyltransferase</fullName>
        <ecNumber evidence="8">2.3.1.234</ecNumber>
    </recommendedName>
    <alternativeName>
        <fullName evidence="8">N6-L-threonylcarbamoyladenine synthase</fullName>
        <shortName evidence="8">t(6)A synthase</shortName>
    </alternativeName>
    <alternativeName>
        <fullName evidence="8">t(6)A37 threonylcarbamoyladenosine biosynthesis protein TsaD</fullName>
    </alternativeName>
    <alternativeName>
        <fullName evidence="8">tRNA threonylcarbamoyladenosine biosynthesis protein TsaD</fullName>
    </alternativeName>
</protein>
<feature type="binding site" evidence="8">
    <location>
        <position position="180"/>
    </location>
    <ligand>
        <name>substrate</name>
    </ligand>
</feature>
<evidence type="ECO:0000256" key="8">
    <source>
        <dbReference type="HAMAP-Rule" id="MF_01445"/>
    </source>
</evidence>
<reference evidence="10 11" key="1">
    <citation type="submission" date="2017-09" db="EMBL/GenBank/DDBJ databases">
        <title>Depth-based differentiation of microbial function through sediment-hosted aquifers and enrichment of novel symbionts in the deep terrestrial subsurface.</title>
        <authorList>
            <person name="Probst A.J."/>
            <person name="Ladd B."/>
            <person name="Jarett J.K."/>
            <person name="Geller-Mcgrath D.E."/>
            <person name="Sieber C.M."/>
            <person name="Emerson J.B."/>
            <person name="Anantharaman K."/>
            <person name="Thomas B.C."/>
            <person name="Malmstrom R."/>
            <person name="Stieglmeier M."/>
            <person name="Klingl A."/>
            <person name="Woyke T."/>
            <person name="Ryan C.M."/>
            <person name="Banfield J.F."/>
        </authorList>
    </citation>
    <scope>NUCLEOTIDE SEQUENCE [LARGE SCALE GENOMIC DNA]</scope>
    <source>
        <strain evidence="10">CG23_combo_of_CG06-09_8_20_14_all_41_10</strain>
    </source>
</reference>
<feature type="domain" description="Gcp-like" evidence="9">
    <location>
        <begin position="23"/>
        <end position="319"/>
    </location>
</feature>
<evidence type="ECO:0000256" key="2">
    <source>
        <dbReference type="ARBA" id="ARBA00022679"/>
    </source>
</evidence>
<dbReference type="InterPro" id="IPR017861">
    <property type="entry name" value="KAE1/TsaD"/>
</dbReference>
<dbReference type="PANTHER" id="PTHR11735">
    <property type="entry name" value="TRNA N6-ADENOSINE THREONYLCARBAMOYLTRANSFERASE"/>
    <property type="match status" value="1"/>
</dbReference>
<evidence type="ECO:0000256" key="6">
    <source>
        <dbReference type="ARBA" id="ARBA00023315"/>
    </source>
</evidence>
<dbReference type="InterPro" id="IPR022450">
    <property type="entry name" value="TsaD"/>
</dbReference>
<keyword evidence="3 8" id="KW-0819">tRNA processing</keyword>
<keyword evidence="6 8" id="KW-0012">Acyltransferase</keyword>
<keyword evidence="4 8" id="KW-0479">Metal-binding</keyword>
<evidence type="ECO:0000256" key="5">
    <source>
        <dbReference type="ARBA" id="ARBA00023004"/>
    </source>
</evidence>
<feature type="binding site" evidence="8">
    <location>
        <position position="111"/>
    </location>
    <ligand>
        <name>Fe cation</name>
        <dbReference type="ChEBI" id="CHEBI:24875"/>
    </ligand>
</feature>
<dbReference type="EC" id="2.3.1.234" evidence="8"/>
<dbReference type="InterPro" id="IPR000905">
    <property type="entry name" value="Gcp-like_dom"/>
</dbReference>
<evidence type="ECO:0000256" key="3">
    <source>
        <dbReference type="ARBA" id="ARBA00022694"/>
    </source>
</evidence>
<dbReference type="GO" id="GO:0005506">
    <property type="term" value="F:iron ion binding"/>
    <property type="evidence" value="ECO:0007669"/>
    <property type="project" value="UniProtKB-UniRule"/>
</dbReference>
<feature type="binding site" evidence="8">
    <location>
        <position position="167"/>
    </location>
    <ligand>
        <name>substrate</name>
    </ligand>
</feature>
<dbReference type="EMBL" id="PCRK01000020">
    <property type="protein sequence ID" value="PIP19799.1"/>
    <property type="molecule type" value="Genomic_DNA"/>
</dbReference>
<keyword evidence="1 8" id="KW-0963">Cytoplasm</keyword>
<feature type="binding site" evidence="8">
    <location>
        <position position="115"/>
    </location>
    <ligand>
        <name>Fe cation</name>
        <dbReference type="ChEBI" id="CHEBI:24875"/>
    </ligand>
</feature>
<dbReference type="PRINTS" id="PR00789">
    <property type="entry name" value="OSIALOPTASE"/>
</dbReference>
<dbReference type="HAMAP" id="MF_01445">
    <property type="entry name" value="TsaD"/>
    <property type="match status" value="1"/>
</dbReference>
<comment type="caution">
    <text evidence="10">The sequence shown here is derived from an EMBL/GenBank/DDBJ whole genome shotgun (WGS) entry which is preliminary data.</text>
</comment>
<comment type="subcellular location">
    <subcellularLocation>
        <location evidence="8">Cytoplasm</location>
    </subcellularLocation>
</comment>
<feature type="binding site" evidence="8">
    <location>
        <position position="313"/>
    </location>
    <ligand>
        <name>Fe cation</name>
        <dbReference type="ChEBI" id="CHEBI:24875"/>
    </ligand>
</feature>
<keyword evidence="5 8" id="KW-0408">Iron</keyword>
<evidence type="ECO:0000313" key="11">
    <source>
        <dbReference type="Proteomes" id="UP000231292"/>
    </source>
</evidence>
<proteinExistence type="inferred from homology"/>
<gene>
    <name evidence="8 10" type="primary">tsaD</name>
    <name evidence="10" type="ORF">COX41_00965</name>
</gene>
<dbReference type="PANTHER" id="PTHR11735:SF6">
    <property type="entry name" value="TRNA N6-ADENOSINE THREONYLCARBAMOYLTRANSFERASE, MITOCHONDRIAL"/>
    <property type="match status" value="1"/>
</dbReference>
<evidence type="ECO:0000259" key="9">
    <source>
        <dbReference type="Pfam" id="PF00814"/>
    </source>
</evidence>
<accession>A0A2G9YKN6</accession>